<reference evidence="13" key="3">
    <citation type="submission" date="2025-09" db="UniProtKB">
        <authorList>
            <consortium name="Ensembl"/>
        </authorList>
    </citation>
    <scope>IDENTIFICATION</scope>
</reference>
<sequence>MKEDPETLLALERAKIIAQYDQGRQAGVPVDPQEDPELPLFKVTDRLGFLHEKELPSLTTQEAKHKRRDIRRADKWLKMLRDWGQYQGSKKMHKRVFKGIPPQVRGRVWSLLLDLEKVKAENKGKYERMKEQARLFSRDIKQIDLDVNRTFRNHIMYWDRYGIKQQALFHVLAAYSVYNTEVGYCQGMSEVVAVLLMFLGEEDAFWALAQLMVSERHAMHGFFVPGFPKLLRFQAHHEQVLTKGLPKLKQHLDEEHMCTGIYTAKWFLQCFIGRTPFSLTLKLWDTYILEGERVLTAMAYTVLKLHKKRLLKLPLEGLREFLQDGLCQPWALEDDAVLRHLQASMVELQRMKCDLPPPAKPEEFPTLPLGLERASPEPRPVLASPGCEKLPSEAGLTLPHLPVEHERPGPSPAQVVPEAEEPQNEGASTGPTAAHTSLGAPEAPGLACLPPAQDSSRDRLQPQRFTSLPNLPGNHEAADRWPPAVGSELERWASLPLLPAWATPRATGQAQPCIPTGVPVTGPIQPDEDQATGPRTPLLPCDACSRCPSQGGEGHSGEEALARPGELPRGPDCPLHPLTSMSARKLEAWHPLEGSVMERVMALKRPASSSSVPQVFMLAFLEDGAPLPQRGLAWPEPRSWEDRGTMSAPPAGMKTVGTEPPHVPGQSWSLAKAGPGLSEECVATWGLGMPHRATSVI</sequence>
<dbReference type="PROSITE" id="PS50086">
    <property type="entry name" value="TBC_RABGAP"/>
    <property type="match status" value="1"/>
</dbReference>
<dbReference type="InterPro" id="IPR035969">
    <property type="entry name" value="Rab-GAP_TBC_sf"/>
</dbReference>
<evidence type="ECO:0000259" key="12">
    <source>
        <dbReference type="PROSITE" id="PS50086"/>
    </source>
</evidence>
<feature type="region of interest" description="Disordered" evidence="11">
    <location>
        <begin position="549"/>
        <end position="571"/>
    </location>
</feature>
<organism evidence="13 14">
    <name type="scientific">Equus asinus</name>
    <name type="common">Donkey</name>
    <name type="synonym">Equus africanus asinus</name>
    <dbReference type="NCBI Taxonomy" id="9793"/>
    <lineage>
        <taxon>Eukaryota</taxon>
        <taxon>Metazoa</taxon>
        <taxon>Chordata</taxon>
        <taxon>Craniata</taxon>
        <taxon>Vertebrata</taxon>
        <taxon>Euteleostomi</taxon>
        <taxon>Mammalia</taxon>
        <taxon>Eutheria</taxon>
        <taxon>Laurasiatheria</taxon>
        <taxon>Perissodactyla</taxon>
        <taxon>Equidae</taxon>
        <taxon>Equus</taxon>
    </lineage>
</organism>
<dbReference type="FunFam" id="1.10.472.80:FF:000019">
    <property type="entry name" value="USP6 N-terminal like"/>
    <property type="match status" value="1"/>
</dbReference>
<keyword evidence="4" id="KW-0597">Phosphoprotein</keyword>
<dbReference type="GO" id="GO:0005096">
    <property type="term" value="F:GTPase activator activity"/>
    <property type="evidence" value="ECO:0007669"/>
    <property type="project" value="UniProtKB-KW"/>
</dbReference>
<reference evidence="13 14" key="1">
    <citation type="journal article" date="2020" name="Nat. Commun.">
        <title>Donkey genomes provide new insights into domestication and selection for coat color.</title>
        <authorList>
            <person name="Wang"/>
            <person name="C."/>
            <person name="Li"/>
            <person name="H."/>
            <person name="Guo"/>
            <person name="Y."/>
            <person name="Huang"/>
            <person name="J."/>
            <person name="Sun"/>
            <person name="Y."/>
            <person name="Min"/>
            <person name="J."/>
            <person name="Wang"/>
            <person name="J."/>
            <person name="Fang"/>
            <person name="X."/>
            <person name="Zhao"/>
            <person name="Z."/>
            <person name="Wang"/>
            <person name="S."/>
            <person name="Zhang"/>
            <person name="Y."/>
            <person name="Liu"/>
            <person name="Q."/>
            <person name="Jiang"/>
            <person name="Q."/>
            <person name="Wang"/>
            <person name="X."/>
            <person name="Guo"/>
            <person name="Y."/>
            <person name="Yang"/>
            <person name="C."/>
            <person name="Wang"/>
            <person name="Y."/>
            <person name="Tian"/>
            <person name="F."/>
            <person name="Zhuang"/>
            <person name="G."/>
            <person name="Fan"/>
            <person name="Y."/>
            <person name="Gao"/>
            <person name="Q."/>
            <person name="Li"/>
            <person name="Y."/>
            <person name="Ju"/>
            <person name="Z."/>
            <person name="Li"/>
            <person name="J."/>
            <person name="Li"/>
            <person name="R."/>
            <person name="Hou"/>
            <person name="M."/>
            <person name="Yang"/>
            <person name="G."/>
            <person name="Liu"/>
            <person name="G."/>
            <person name="Liu"/>
            <person name="W."/>
            <person name="Guo"/>
            <person name="J."/>
            <person name="Pan"/>
            <person name="S."/>
            <person name="Fan"/>
            <person name="G."/>
            <person name="Zhang"/>
            <person name="W."/>
            <person name="Zhang"/>
            <person name="R."/>
            <person name="Yu"/>
            <person name="J."/>
            <person name="Zhang"/>
            <person name="X."/>
            <person name="Yin"/>
            <person name="Q."/>
            <person name="Ji"/>
            <person name="C."/>
            <person name="Jin"/>
            <person name="Y."/>
            <person name="Yue"/>
            <person name="G."/>
            <person name="Liu"/>
            <person name="M."/>
            <person name="Xu"/>
            <person name="J."/>
            <person name="Liu"/>
            <person name="S."/>
            <person name="Jordana"/>
            <person name="J."/>
            <person name="Noce"/>
            <person name="A."/>
            <person name="Amills"/>
            <person name="M."/>
            <person name="Wu"/>
            <person name="D.D."/>
            <person name="Li"/>
            <person name="S."/>
            <person name="Zhou"/>
            <person name="X. and Zhong"/>
            <person name="J."/>
        </authorList>
    </citation>
    <scope>NUCLEOTIDE SEQUENCE [LARGE SCALE GENOMIC DNA]</scope>
</reference>
<dbReference type="SMART" id="SM00164">
    <property type="entry name" value="TBC"/>
    <property type="match status" value="1"/>
</dbReference>
<dbReference type="Proteomes" id="UP000694387">
    <property type="component" value="Chromosome 17"/>
</dbReference>
<dbReference type="Pfam" id="PF00566">
    <property type="entry name" value="RabGAP-TBC"/>
    <property type="match status" value="1"/>
</dbReference>
<keyword evidence="6" id="KW-0333">Golgi apparatus</keyword>
<proteinExistence type="predicted"/>
<evidence type="ECO:0000256" key="5">
    <source>
        <dbReference type="ARBA" id="ARBA00022990"/>
    </source>
</evidence>
<dbReference type="SUPFAM" id="SSF47923">
    <property type="entry name" value="Ypt/Rab-GAP domain of gyp1p"/>
    <property type="match status" value="2"/>
</dbReference>
<dbReference type="GeneTree" id="ENSGT00940000161238"/>
<evidence type="ECO:0000256" key="7">
    <source>
        <dbReference type="ARBA" id="ARBA00023329"/>
    </source>
</evidence>
<dbReference type="Gene3D" id="1.10.8.270">
    <property type="entry name" value="putative rabgap domain of human tbc1 domain family member 14 like domains"/>
    <property type="match status" value="1"/>
</dbReference>
<keyword evidence="5" id="KW-0007">Acetylation</keyword>
<evidence type="ECO:0000313" key="13">
    <source>
        <dbReference type="Ensembl" id="ENSEASP00005042999.1"/>
    </source>
</evidence>
<comment type="subunit">
    <text evidence="9">Interacts with EPS8.</text>
</comment>
<dbReference type="PANTHER" id="PTHR47219">
    <property type="entry name" value="RAB GTPASE-ACTIVATING PROTEIN 1-LIKE"/>
    <property type="match status" value="1"/>
</dbReference>
<evidence type="ECO:0000256" key="2">
    <source>
        <dbReference type="ARBA" id="ARBA00004555"/>
    </source>
</evidence>
<comment type="function">
    <text evidence="8">Acts as a GTPase-activating protein for RAB5A and RAB43. Involved in receptor trafficking. In complex with EPS8 inhibits internalization of EGFR. Involved in retrograde transport from the endocytic pathway to the Golgi apparatus. Involved in the transport of Shiga toxin from early and recycling endosomes to the trans-Golgi network. Required for structural integrity of the Golgi complex.</text>
</comment>
<accession>A0A9L0IQ39</accession>
<evidence type="ECO:0000256" key="10">
    <source>
        <dbReference type="ARBA" id="ARBA00070172"/>
    </source>
</evidence>
<name>A0A9L0IQ39_EQUAS</name>
<evidence type="ECO:0000313" key="14">
    <source>
        <dbReference type="Proteomes" id="UP000694387"/>
    </source>
</evidence>
<evidence type="ECO:0000256" key="3">
    <source>
        <dbReference type="ARBA" id="ARBA00022468"/>
    </source>
</evidence>
<keyword evidence="14" id="KW-1185">Reference proteome</keyword>
<gene>
    <name evidence="13" type="primary">LOC106826502</name>
</gene>
<reference evidence="13" key="2">
    <citation type="submission" date="2025-08" db="UniProtKB">
        <authorList>
            <consortium name="Ensembl"/>
        </authorList>
    </citation>
    <scope>IDENTIFICATION</scope>
</reference>
<dbReference type="FunFam" id="1.10.8.270:FF:000010">
    <property type="entry name" value="Putative USP6 N-terminal-like protein"/>
    <property type="match status" value="1"/>
</dbReference>
<keyword evidence="7" id="KW-0968">Cytoplasmic vesicle</keyword>
<feature type="domain" description="Rab-GAP TBC" evidence="12">
    <location>
        <begin position="99"/>
        <end position="291"/>
    </location>
</feature>
<feature type="region of interest" description="Disordered" evidence="11">
    <location>
        <begin position="356"/>
        <end position="480"/>
    </location>
</feature>
<keyword evidence="3" id="KW-0343">GTPase activation</keyword>
<protein>
    <recommendedName>
        <fullName evidence="10">USP6 N-terminal-like protein</fullName>
    </recommendedName>
</protein>
<dbReference type="InterPro" id="IPR050302">
    <property type="entry name" value="Rab_GAP_TBC_domain"/>
</dbReference>
<dbReference type="AlphaFoldDB" id="A0A9L0IQ39"/>
<dbReference type="GO" id="GO:0031410">
    <property type="term" value="C:cytoplasmic vesicle"/>
    <property type="evidence" value="ECO:0007669"/>
    <property type="project" value="UniProtKB-SubCell"/>
</dbReference>
<dbReference type="PANTHER" id="PTHR47219:SF25">
    <property type="entry name" value="RAB-GAP TBC DOMAIN-CONTAINING PROTEIN"/>
    <property type="match status" value="1"/>
</dbReference>
<comment type="subcellular location">
    <subcellularLocation>
        <location evidence="1">Cytoplasmic vesicle</location>
    </subcellularLocation>
    <subcellularLocation>
        <location evidence="2">Golgi apparatus</location>
    </subcellularLocation>
</comment>
<dbReference type="FunFam" id="1.10.10.750:FF:000001">
    <property type="entry name" value="TBC1 domain family member 10A"/>
    <property type="match status" value="1"/>
</dbReference>
<dbReference type="Gene3D" id="1.10.472.80">
    <property type="entry name" value="Ypt/Rab-GAP domain of gyp1p, domain 3"/>
    <property type="match status" value="1"/>
</dbReference>
<dbReference type="GO" id="GO:0005794">
    <property type="term" value="C:Golgi apparatus"/>
    <property type="evidence" value="ECO:0007669"/>
    <property type="project" value="UniProtKB-SubCell"/>
</dbReference>
<dbReference type="GO" id="GO:0031267">
    <property type="term" value="F:small GTPase binding"/>
    <property type="evidence" value="ECO:0007669"/>
    <property type="project" value="TreeGrafter"/>
</dbReference>
<dbReference type="InterPro" id="IPR000195">
    <property type="entry name" value="Rab-GAP-TBC_dom"/>
</dbReference>
<evidence type="ECO:0000256" key="11">
    <source>
        <dbReference type="SAM" id="MobiDB-lite"/>
    </source>
</evidence>
<evidence type="ECO:0000256" key="9">
    <source>
        <dbReference type="ARBA" id="ARBA00064037"/>
    </source>
</evidence>
<dbReference type="Gene3D" id="1.10.10.750">
    <property type="entry name" value="Ypt/Rab-GAP domain of gyp1p, domain 1"/>
    <property type="match status" value="1"/>
</dbReference>
<evidence type="ECO:0000256" key="6">
    <source>
        <dbReference type="ARBA" id="ARBA00023034"/>
    </source>
</evidence>
<evidence type="ECO:0000256" key="4">
    <source>
        <dbReference type="ARBA" id="ARBA00022553"/>
    </source>
</evidence>
<evidence type="ECO:0000256" key="8">
    <source>
        <dbReference type="ARBA" id="ARBA00059926"/>
    </source>
</evidence>
<evidence type="ECO:0000256" key="1">
    <source>
        <dbReference type="ARBA" id="ARBA00004541"/>
    </source>
</evidence>
<dbReference type="Ensembl" id="ENSEAST00005061640.1">
    <property type="protein sequence ID" value="ENSEASP00005042999.1"/>
    <property type="gene ID" value="ENSEASG00005036168.1"/>
</dbReference>
<feature type="compositionally biased region" description="Polar residues" evidence="11">
    <location>
        <begin position="425"/>
        <end position="435"/>
    </location>
</feature>